<accession>C1MJI0</accession>
<evidence type="ECO:0000256" key="1">
    <source>
        <dbReference type="SAM" id="MobiDB-lite"/>
    </source>
</evidence>
<evidence type="ECO:0000313" key="2">
    <source>
        <dbReference type="EMBL" id="EEH60002.1"/>
    </source>
</evidence>
<gene>
    <name evidence="2" type="ORF">MICPUCDRAFT_46559</name>
</gene>
<dbReference type="EMBL" id="GG663736">
    <property type="protein sequence ID" value="EEH60002.1"/>
    <property type="molecule type" value="Genomic_DNA"/>
</dbReference>
<keyword evidence="3" id="KW-1185">Reference proteome</keyword>
<feature type="region of interest" description="Disordered" evidence="1">
    <location>
        <begin position="11"/>
        <end position="58"/>
    </location>
</feature>
<evidence type="ECO:0000313" key="3">
    <source>
        <dbReference type="Proteomes" id="UP000001876"/>
    </source>
</evidence>
<sequence length="484" mass="52248">MGPCLSLLPVGKPAPEGPYEMQSEESRKWLDSKAPLGETGGCSGDPEPYSKQRPKHFTGQSNTKIISKFALGASVPSLIKYNVGELSVKTMQNLDGADVDVVDGVLHVFAGFATGVEAPCGVWSSAKDAFVIMPRVMMVDLYLSVDGKPYTDGHVCLGEPSFNKDKAIKEIDNTNVIMVYKHVEKPLENALRKGPSDGSKPWATVVSDKFADCAFVHLPLMYQGDLDKMNTAESEAYGHSLVAKFSQALKTAGEGTHSFTLSVRPRGIVDVSQLDEGEQVFQTVGLINKSPEDVAARDKGFEPHLSQFPPQVLTDANASGLTVTFTMGVGSDAASGAAPSRKAAEFSTQWPSDELEECVELARSLAGKGPCGRKASQMGVGKLAHIVLVGRGIEQKVAGSKEWDEFQCYALFKAKNGSPDALGAQIFFRPRKLKVKENGIPVPDPEWESSAFGMHSDTIEIAQPIANKEIDAAIQRDAKYYDWD</sequence>
<dbReference type="AlphaFoldDB" id="C1MJI0"/>
<dbReference type="KEGG" id="mpp:MICPUCDRAFT_46559"/>
<proteinExistence type="predicted"/>
<reference evidence="2 3" key="1">
    <citation type="journal article" date="2009" name="Science">
        <title>Green evolution and dynamic adaptations revealed by genomes of the marine picoeukaryotes Micromonas.</title>
        <authorList>
            <person name="Worden A.Z."/>
            <person name="Lee J.H."/>
            <person name="Mock T."/>
            <person name="Rouze P."/>
            <person name="Simmons M.P."/>
            <person name="Aerts A.L."/>
            <person name="Allen A.E."/>
            <person name="Cuvelier M.L."/>
            <person name="Derelle E."/>
            <person name="Everett M.V."/>
            <person name="Foulon E."/>
            <person name="Grimwood J."/>
            <person name="Gundlach H."/>
            <person name="Henrissat B."/>
            <person name="Napoli C."/>
            <person name="McDonald S.M."/>
            <person name="Parker M.S."/>
            <person name="Rombauts S."/>
            <person name="Salamov A."/>
            <person name="Von Dassow P."/>
            <person name="Badger J.H."/>
            <person name="Coutinho P.M."/>
            <person name="Demir E."/>
            <person name="Dubchak I."/>
            <person name="Gentemann C."/>
            <person name="Eikrem W."/>
            <person name="Gready J.E."/>
            <person name="John U."/>
            <person name="Lanier W."/>
            <person name="Lindquist E.A."/>
            <person name="Lucas S."/>
            <person name="Mayer K.F."/>
            <person name="Moreau H."/>
            <person name="Not F."/>
            <person name="Otillar R."/>
            <person name="Panaud O."/>
            <person name="Pangilinan J."/>
            <person name="Paulsen I."/>
            <person name="Piegu B."/>
            <person name="Poliakov A."/>
            <person name="Robbens S."/>
            <person name="Schmutz J."/>
            <person name="Toulza E."/>
            <person name="Wyss T."/>
            <person name="Zelensky A."/>
            <person name="Zhou K."/>
            <person name="Armbrust E.V."/>
            <person name="Bhattacharya D."/>
            <person name="Goodenough U.W."/>
            <person name="Van de Peer Y."/>
            <person name="Grigoriev I.V."/>
        </authorList>
    </citation>
    <scope>NUCLEOTIDE SEQUENCE [LARGE SCALE GENOMIC DNA]</scope>
    <source>
        <strain evidence="2 3">CCMP1545</strain>
    </source>
</reference>
<dbReference type="OrthoDB" id="498668at2759"/>
<name>C1MJI0_MICPC</name>
<protein>
    <submittedName>
        <fullName evidence="2">Predicted protein</fullName>
    </submittedName>
</protein>
<dbReference type="Proteomes" id="UP000001876">
    <property type="component" value="Unassembled WGS sequence"/>
</dbReference>
<dbReference type="GeneID" id="9682066"/>
<dbReference type="OMA" id="GSKPWAT"/>
<organism evidence="3">
    <name type="scientific">Micromonas pusilla (strain CCMP1545)</name>
    <name type="common">Picoplanktonic green alga</name>
    <dbReference type="NCBI Taxonomy" id="564608"/>
    <lineage>
        <taxon>Eukaryota</taxon>
        <taxon>Viridiplantae</taxon>
        <taxon>Chlorophyta</taxon>
        <taxon>Mamiellophyceae</taxon>
        <taxon>Mamiellales</taxon>
        <taxon>Mamiellaceae</taxon>
        <taxon>Micromonas</taxon>
    </lineage>
</organism>
<dbReference type="RefSeq" id="XP_003056626.1">
    <property type="nucleotide sequence ID" value="XM_003056580.1"/>
</dbReference>